<protein>
    <submittedName>
        <fullName evidence="6">Lipoamide acyltransferase component of branched-chain alpha-keto acid dehydrogenase complex, mitochondrial</fullName>
    </submittedName>
</protein>
<dbReference type="InterPro" id="IPR036625">
    <property type="entry name" value="E3-bd_dom_sf"/>
</dbReference>
<dbReference type="InterPro" id="IPR001078">
    <property type="entry name" value="2-oxoacid_DH_actylTfrase"/>
</dbReference>
<keyword evidence="3 6" id="KW-0808">Transferase</keyword>
<accession>A0A0A9XI83</accession>
<dbReference type="SUPFAM" id="SSF52777">
    <property type="entry name" value="CoA-dependent acyltransferases"/>
    <property type="match status" value="1"/>
</dbReference>
<dbReference type="GO" id="GO:0005739">
    <property type="term" value="C:mitochondrion"/>
    <property type="evidence" value="ECO:0007669"/>
    <property type="project" value="TreeGrafter"/>
</dbReference>
<dbReference type="PROSITE" id="PS51826">
    <property type="entry name" value="PSBD"/>
    <property type="match status" value="1"/>
</dbReference>
<feature type="domain" description="Peripheral subunit-binding (PSBD)" evidence="5">
    <location>
        <begin position="60"/>
        <end position="97"/>
    </location>
</feature>
<gene>
    <name evidence="6" type="primary">DBT</name>
    <name evidence="6" type="ORF">CM83_18866</name>
    <name evidence="7" type="ORF">g.7416</name>
</gene>
<dbReference type="EMBL" id="GDHC01004003">
    <property type="protein sequence ID" value="JAQ14626.1"/>
    <property type="molecule type" value="Transcribed_RNA"/>
</dbReference>
<dbReference type="EMBL" id="GBHO01023930">
    <property type="protein sequence ID" value="JAG19674.1"/>
    <property type="molecule type" value="Transcribed_RNA"/>
</dbReference>
<dbReference type="InterPro" id="IPR023213">
    <property type="entry name" value="CAT-like_dom_sf"/>
</dbReference>
<reference evidence="6" key="2">
    <citation type="submission" date="2014-07" db="EMBL/GenBank/DDBJ databases">
        <authorList>
            <person name="Hull J."/>
        </authorList>
    </citation>
    <scope>NUCLEOTIDE SEQUENCE</scope>
</reference>
<evidence type="ECO:0000256" key="3">
    <source>
        <dbReference type="ARBA" id="ARBA00022679"/>
    </source>
</evidence>
<dbReference type="GO" id="GO:0031405">
    <property type="term" value="F:lipoic acid binding"/>
    <property type="evidence" value="ECO:0007669"/>
    <property type="project" value="TreeGrafter"/>
</dbReference>
<organism evidence="6">
    <name type="scientific">Lygus hesperus</name>
    <name type="common">Western plant bug</name>
    <dbReference type="NCBI Taxonomy" id="30085"/>
    <lineage>
        <taxon>Eukaryota</taxon>
        <taxon>Metazoa</taxon>
        <taxon>Ecdysozoa</taxon>
        <taxon>Arthropoda</taxon>
        <taxon>Hexapoda</taxon>
        <taxon>Insecta</taxon>
        <taxon>Pterygota</taxon>
        <taxon>Neoptera</taxon>
        <taxon>Paraneoptera</taxon>
        <taxon>Hemiptera</taxon>
        <taxon>Heteroptera</taxon>
        <taxon>Panheteroptera</taxon>
        <taxon>Cimicomorpha</taxon>
        <taxon>Miridae</taxon>
        <taxon>Mirini</taxon>
        <taxon>Lygus</taxon>
    </lineage>
</organism>
<comment type="similarity">
    <text evidence="2">Belongs to the 2-oxoacid dehydrogenase family.</text>
</comment>
<evidence type="ECO:0000256" key="2">
    <source>
        <dbReference type="ARBA" id="ARBA00007317"/>
    </source>
</evidence>
<reference evidence="7" key="3">
    <citation type="journal article" date="2016" name="Gigascience">
        <title>De novo construction of an expanded transcriptome assembly for the western tarnished plant bug, Lygus hesperus.</title>
        <authorList>
            <person name="Tassone E.E."/>
            <person name="Geib S.M."/>
            <person name="Hall B."/>
            <person name="Fabrick J.A."/>
            <person name="Brent C.S."/>
            <person name="Hull J.J."/>
        </authorList>
    </citation>
    <scope>NUCLEOTIDE SEQUENCE</scope>
</reference>
<dbReference type="PANTHER" id="PTHR43178">
    <property type="entry name" value="DIHYDROLIPOAMIDE ACETYLTRANSFERASE COMPONENT OF PYRUVATE DEHYDROGENASE COMPLEX"/>
    <property type="match status" value="1"/>
</dbReference>
<reference evidence="6" key="1">
    <citation type="journal article" date="2014" name="PLoS ONE">
        <title>Transcriptome-Based Identification of ABC Transporters in the Western Tarnished Plant Bug Lygus hesperus.</title>
        <authorList>
            <person name="Hull J.J."/>
            <person name="Chaney K."/>
            <person name="Geib S.M."/>
            <person name="Fabrick J.A."/>
            <person name="Brent C.S."/>
            <person name="Walsh D."/>
            <person name="Lavine L.C."/>
        </authorList>
    </citation>
    <scope>NUCLEOTIDE SEQUENCE</scope>
</reference>
<evidence type="ECO:0000313" key="6">
    <source>
        <dbReference type="EMBL" id="JAG19674.1"/>
    </source>
</evidence>
<dbReference type="AlphaFoldDB" id="A0A0A9XI83"/>
<dbReference type="Gene3D" id="3.30.559.10">
    <property type="entry name" value="Chloramphenicol acetyltransferase-like domain"/>
    <property type="match status" value="1"/>
</dbReference>
<sequence>MVPVHNPLISLTTCGTAVRSDDTVATDGTSSSTSNTATTAAASAATTAETTNSHSCTDVLASPAVRRFARSNGIDIGAVKPTGSHKQITMDDVHAYISAGIQPTSRIPASHQHRRLRGVQLSMAKRVQLSLQVPTLVFSDVYTVDALIQARSTMLAHAQQFHVDSNITFTSLLVKALSMALRQHPHINSIADPDGLGYTQVDTHDISIAIDTLQGLVVPTLTNAQDATLLHIQRELVRLRDLAYNNQLSVESLQGGTITVSNLGTIGGRTFKALLVPPQLAIVAFGSFYSSHTNQTSVDVSITADHRFLDGAAIARFSNTLRSIIENPI</sequence>
<dbReference type="InterPro" id="IPR050743">
    <property type="entry name" value="2-oxoacid_DH_E2_comp"/>
</dbReference>
<comment type="cofactor">
    <cofactor evidence="1">
        <name>(R)-lipoate</name>
        <dbReference type="ChEBI" id="CHEBI:83088"/>
    </cofactor>
</comment>
<name>A0A0A9XI83_LYGHE</name>
<proteinExistence type="inferred from homology"/>
<keyword evidence="4 6" id="KW-0012">Acyltransferase</keyword>
<evidence type="ECO:0000256" key="1">
    <source>
        <dbReference type="ARBA" id="ARBA00001938"/>
    </source>
</evidence>
<evidence type="ECO:0000259" key="5">
    <source>
        <dbReference type="PROSITE" id="PS51826"/>
    </source>
</evidence>
<dbReference type="SUPFAM" id="SSF47005">
    <property type="entry name" value="Peripheral subunit-binding domain of 2-oxo acid dehydrogenase complex"/>
    <property type="match status" value="1"/>
</dbReference>
<evidence type="ECO:0000256" key="4">
    <source>
        <dbReference type="ARBA" id="ARBA00023315"/>
    </source>
</evidence>
<dbReference type="Pfam" id="PF00198">
    <property type="entry name" value="2-oxoacid_dh"/>
    <property type="match status" value="1"/>
</dbReference>
<dbReference type="PANTHER" id="PTHR43178:SF5">
    <property type="entry name" value="LIPOAMIDE ACYLTRANSFERASE COMPONENT OF BRANCHED-CHAIN ALPHA-KETO ACID DEHYDROGENASE COMPLEX, MITOCHONDRIAL"/>
    <property type="match status" value="1"/>
</dbReference>
<dbReference type="Gene3D" id="4.10.320.10">
    <property type="entry name" value="E3-binding domain"/>
    <property type="match status" value="1"/>
</dbReference>
<dbReference type="Pfam" id="PF02817">
    <property type="entry name" value="E3_binding"/>
    <property type="match status" value="1"/>
</dbReference>
<evidence type="ECO:0000313" key="7">
    <source>
        <dbReference type="EMBL" id="JAQ14626.1"/>
    </source>
</evidence>
<dbReference type="GO" id="GO:0016407">
    <property type="term" value="F:acetyltransferase activity"/>
    <property type="evidence" value="ECO:0007669"/>
    <property type="project" value="TreeGrafter"/>
</dbReference>
<dbReference type="InterPro" id="IPR004167">
    <property type="entry name" value="PSBD"/>
</dbReference>